<proteinExistence type="predicted"/>
<reference evidence="5" key="1">
    <citation type="journal article" date="2021" name="PeerJ">
        <title>Extensive microbial diversity within the chicken gut microbiome revealed by metagenomics and culture.</title>
        <authorList>
            <person name="Gilroy R."/>
            <person name="Ravi A."/>
            <person name="Getino M."/>
            <person name="Pursley I."/>
            <person name="Horton D.L."/>
            <person name="Alikhan N.F."/>
            <person name="Baker D."/>
            <person name="Gharbi K."/>
            <person name="Hall N."/>
            <person name="Watson M."/>
            <person name="Adriaenssens E.M."/>
            <person name="Foster-Nyarko E."/>
            <person name="Jarju S."/>
            <person name="Secka A."/>
            <person name="Antonio M."/>
            <person name="Oren A."/>
            <person name="Chaudhuri R.R."/>
            <person name="La Ragione R."/>
            <person name="Hildebrand F."/>
            <person name="Pallen M.J."/>
        </authorList>
    </citation>
    <scope>NUCLEOTIDE SEQUENCE</scope>
    <source>
        <strain evidence="5">B5_2728</strain>
    </source>
</reference>
<evidence type="ECO:0000259" key="4">
    <source>
        <dbReference type="PROSITE" id="PS50932"/>
    </source>
</evidence>
<reference evidence="5" key="2">
    <citation type="submission" date="2021-04" db="EMBL/GenBank/DDBJ databases">
        <authorList>
            <person name="Gilroy R."/>
        </authorList>
    </citation>
    <scope>NUCLEOTIDE SEQUENCE</scope>
    <source>
        <strain evidence="5">B5_2728</strain>
    </source>
</reference>
<gene>
    <name evidence="5" type="ORF">H9882_06800</name>
</gene>
<dbReference type="AlphaFoldDB" id="A0A948T3I7"/>
<dbReference type="GO" id="GO:0003700">
    <property type="term" value="F:DNA-binding transcription factor activity"/>
    <property type="evidence" value="ECO:0007669"/>
    <property type="project" value="TreeGrafter"/>
</dbReference>
<organism evidence="5 6">
    <name type="scientific">Candidatus Allofournierella pullistercoris</name>
    <dbReference type="NCBI Taxonomy" id="2838597"/>
    <lineage>
        <taxon>Bacteria</taxon>
        <taxon>Bacillati</taxon>
        <taxon>Bacillota</taxon>
        <taxon>Clostridia</taxon>
        <taxon>Eubacteriales</taxon>
        <taxon>Oscillospiraceae</taxon>
        <taxon>Allofournierella</taxon>
    </lineage>
</organism>
<dbReference type="PANTHER" id="PTHR30146:SF109">
    <property type="entry name" value="HTH-TYPE TRANSCRIPTIONAL REGULATOR GALS"/>
    <property type="match status" value="1"/>
</dbReference>
<evidence type="ECO:0000313" key="5">
    <source>
        <dbReference type="EMBL" id="MBU3806581.1"/>
    </source>
</evidence>
<dbReference type="Gene3D" id="1.10.260.40">
    <property type="entry name" value="lambda repressor-like DNA-binding domains"/>
    <property type="match status" value="1"/>
</dbReference>
<protein>
    <submittedName>
        <fullName evidence="5">LacI family transcriptional regulator</fullName>
    </submittedName>
</protein>
<dbReference type="CDD" id="cd01392">
    <property type="entry name" value="HTH_LacI"/>
    <property type="match status" value="1"/>
</dbReference>
<dbReference type="PROSITE" id="PS50932">
    <property type="entry name" value="HTH_LACI_2"/>
    <property type="match status" value="1"/>
</dbReference>
<dbReference type="SMART" id="SM00354">
    <property type="entry name" value="HTH_LACI"/>
    <property type="match status" value="1"/>
</dbReference>
<keyword evidence="2" id="KW-0238">DNA-binding</keyword>
<dbReference type="Gene3D" id="3.40.50.2300">
    <property type="match status" value="2"/>
</dbReference>
<dbReference type="GO" id="GO:0000976">
    <property type="term" value="F:transcription cis-regulatory region binding"/>
    <property type="evidence" value="ECO:0007669"/>
    <property type="project" value="TreeGrafter"/>
</dbReference>
<dbReference type="InterPro" id="IPR028082">
    <property type="entry name" value="Peripla_BP_I"/>
</dbReference>
<sequence length="355" mass="39140">MSMSPQQQESLLNAIYQKNVSEKKIPMEQIAQALGISKTTVSRALSGKGRVSQVTRARVQSYLASLGASATVRSAPTEVQTRNLTMVIPIHFVHLDLPFLRKTMGGICTVAAQRGYDLLLCYADGSDTSQLERQLASHKMDGVILSRTLRDDPCVELLQQYHIPFVAIGRTEDSTIPQVDQDQVGASQEMTRLLLQQGLKRIAFLSGSPLYYVNADRAAGYYKALAELGLQPDPHLVRTGIETDAQRIDALDAVLEHHPDCLLCGDDRLAFDLLLELQARKIRVPQQIRIASLFDSELTASLNPSISAVQFDSMNLGAAACRMLLDLLAGKPVRQRLVLGHQVILRDSTKMVLPR</sequence>
<dbReference type="PANTHER" id="PTHR30146">
    <property type="entry name" value="LACI-RELATED TRANSCRIPTIONAL REPRESSOR"/>
    <property type="match status" value="1"/>
</dbReference>
<dbReference type="Proteomes" id="UP000713596">
    <property type="component" value="Unassembled WGS sequence"/>
</dbReference>
<dbReference type="InterPro" id="IPR010982">
    <property type="entry name" value="Lambda_DNA-bd_dom_sf"/>
</dbReference>
<accession>A0A948T3I7</accession>
<comment type="caution">
    <text evidence="5">The sequence shown here is derived from an EMBL/GenBank/DDBJ whole genome shotgun (WGS) entry which is preliminary data.</text>
</comment>
<keyword evidence="3" id="KW-0804">Transcription</keyword>
<evidence type="ECO:0000313" key="6">
    <source>
        <dbReference type="Proteomes" id="UP000713596"/>
    </source>
</evidence>
<dbReference type="SUPFAM" id="SSF53822">
    <property type="entry name" value="Periplasmic binding protein-like I"/>
    <property type="match status" value="1"/>
</dbReference>
<feature type="domain" description="HTH lacI-type" evidence="4">
    <location>
        <begin position="25"/>
        <end position="67"/>
    </location>
</feature>
<dbReference type="EMBL" id="JAHLFP010000059">
    <property type="protein sequence ID" value="MBU3806581.1"/>
    <property type="molecule type" value="Genomic_DNA"/>
</dbReference>
<dbReference type="InterPro" id="IPR046335">
    <property type="entry name" value="LacI/GalR-like_sensor"/>
</dbReference>
<name>A0A948T3I7_9FIRM</name>
<dbReference type="InterPro" id="IPR000843">
    <property type="entry name" value="HTH_LacI"/>
</dbReference>
<evidence type="ECO:0000256" key="1">
    <source>
        <dbReference type="ARBA" id="ARBA00023015"/>
    </source>
</evidence>
<evidence type="ECO:0000256" key="3">
    <source>
        <dbReference type="ARBA" id="ARBA00023163"/>
    </source>
</evidence>
<keyword evidence="1" id="KW-0805">Transcription regulation</keyword>
<dbReference type="Pfam" id="PF13377">
    <property type="entry name" value="Peripla_BP_3"/>
    <property type="match status" value="1"/>
</dbReference>
<dbReference type="Pfam" id="PF00356">
    <property type="entry name" value="LacI"/>
    <property type="match status" value="1"/>
</dbReference>
<dbReference type="SUPFAM" id="SSF47413">
    <property type="entry name" value="lambda repressor-like DNA-binding domains"/>
    <property type="match status" value="1"/>
</dbReference>
<evidence type="ECO:0000256" key="2">
    <source>
        <dbReference type="ARBA" id="ARBA00023125"/>
    </source>
</evidence>